<dbReference type="GO" id="GO:0030687">
    <property type="term" value="C:preribosome, large subunit precursor"/>
    <property type="evidence" value="ECO:0007669"/>
    <property type="project" value="TreeGrafter"/>
</dbReference>
<dbReference type="InterPro" id="IPR015943">
    <property type="entry name" value="WD40/YVTN_repeat-like_dom_sf"/>
</dbReference>
<accession>A0A851MZT0</accession>
<dbReference type="Gene3D" id="2.130.10.10">
    <property type="entry name" value="YVTN repeat-like/Quinoprotein amine dehydrogenase"/>
    <property type="match status" value="1"/>
</dbReference>
<dbReference type="SMART" id="SM00320">
    <property type="entry name" value="WD40"/>
    <property type="match status" value="1"/>
</dbReference>
<dbReference type="GO" id="GO:0042273">
    <property type="term" value="P:ribosomal large subunit biogenesis"/>
    <property type="evidence" value="ECO:0007669"/>
    <property type="project" value="InterPro"/>
</dbReference>
<name>A0A851MZT0_9DEND</name>
<proteinExistence type="predicted"/>
<evidence type="ECO:0000313" key="2">
    <source>
        <dbReference type="Proteomes" id="UP000614027"/>
    </source>
</evidence>
<gene>
    <name evidence="1" type="primary">Wdr74</name>
    <name evidence="1" type="ORF">CAMPRO_R10408</name>
</gene>
<dbReference type="SUPFAM" id="SSF50978">
    <property type="entry name" value="WD40 repeat-like"/>
    <property type="match status" value="1"/>
</dbReference>
<dbReference type="InterPro" id="IPR036322">
    <property type="entry name" value="WD40_repeat_dom_sf"/>
</dbReference>
<sequence length="73" mass="8010">PPVCPPGRVLRALKGFAGGVRGLQCHPHLPLVASCGLDRFLRVHSLGDGGLRHKVYLKSRLTCLLLNTQLDWE</sequence>
<dbReference type="InterPro" id="IPR001680">
    <property type="entry name" value="WD40_rpt"/>
</dbReference>
<dbReference type="OrthoDB" id="9219003at2759"/>
<dbReference type="PANTHER" id="PTHR16038:SF4">
    <property type="entry name" value="WD REPEAT-CONTAINING PROTEIN 74"/>
    <property type="match status" value="1"/>
</dbReference>
<dbReference type="InterPro" id="IPR037379">
    <property type="entry name" value="WDR74/Nsa1"/>
</dbReference>
<feature type="non-terminal residue" evidence="1">
    <location>
        <position position="73"/>
    </location>
</feature>
<dbReference type="EMBL" id="WBMV01006696">
    <property type="protein sequence ID" value="NXC33450.1"/>
    <property type="molecule type" value="Genomic_DNA"/>
</dbReference>
<dbReference type="PANTHER" id="PTHR16038">
    <property type="entry name" value="NOP SEVEN ASSOCIATED PROTEIN 1"/>
    <property type="match status" value="1"/>
</dbReference>
<comment type="caution">
    <text evidence="1">The sequence shown here is derived from an EMBL/GenBank/DDBJ whole genome shotgun (WGS) entry which is preliminary data.</text>
</comment>
<dbReference type="Proteomes" id="UP000614027">
    <property type="component" value="Unassembled WGS sequence"/>
</dbReference>
<dbReference type="GO" id="GO:0005730">
    <property type="term" value="C:nucleolus"/>
    <property type="evidence" value="ECO:0007669"/>
    <property type="project" value="InterPro"/>
</dbReference>
<organism evidence="1 2">
    <name type="scientific">Campylorhamphus procurvoides</name>
    <dbReference type="NCBI Taxonomy" id="190295"/>
    <lineage>
        <taxon>Eukaryota</taxon>
        <taxon>Metazoa</taxon>
        <taxon>Chordata</taxon>
        <taxon>Craniata</taxon>
        <taxon>Vertebrata</taxon>
        <taxon>Euteleostomi</taxon>
        <taxon>Archelosauria</taxon>
        <taxon>Archosauria</taxon>
        <taxon>Dinosauria</taxon>
        <taxon>Saurischia</taxon>
        <taxon>Theropoda</taxon>
        <taxon>Coelurosauria</taxon>
        <taxon>Aves</taxon>
        <taxon>Neognathae</taxon>
        <taxon>Neoaves</taxon>
        <taxon>Telluraves</taxon>
        <taxon>Australaves</taxon>
        <taxon>Passeriformes</taxon>
        <taxon>Dendrocolaptidae</taxon>
        <taxon>Campylorhamphus</taxon>
    </lineage>
</organism>
<evidence type="ECO:0000313" key="1">
    <source>
        <dbReference type="EMBL" id="NXC33450.1"/>
    </source>
</evidence>
<protein>
    <submittedName>
        <fullName evidence="1">WDR74 protein</fullName>
    </submittedName>
</protein>
<reference evidence="1" key="1">
    <citation type="submission" date="2019-09" db="EMBL/GenBank/DDBJ databases">
        <title>Bird 10,000 Genomes (B10K) Project - Family phase.</title>
        <authorList>
            <person name="Zhang G."/>
        </authorList>
    </citation>
    <scope>NUCLEOTIDE SEQUENCE</scope>
    <source>
        <strain evidence="1">B10K-DU-001-09</strain>
        <tissue evidence="1">Muscle</tissue>
    </source>
</reference>
<feature type="non-terminal residue" evidence="1">
    <location>
        <position position="1"/>
    </location>
</feature>
<dbReference type="AlphaFoldDB" id="A0A851MZT0"/>
<keyword evidence="2" id="KW-1185">Reference proteome</keyword>